<dbReference type="GeneID" id="87957535"/>
<evidence type="ECO:0000313" key="5">
    <source>
        <dbReference type="Proteomes" id="UP001329825"/>
    </source>
</evidence>
<evidence type="ECO:0008006" key="6">
    <source>
        <dbReference type="Google" id="ProtNLM"/>
    </source>
</evidence>
<feature type="region of interest" description="Disordered" evidence="2">
    <location>
        <begin position="95"/>
        <end position="121"/>
    </location>
</feature>
<gene>
    <name evidence="4" type="ORF">IL334_005404</name>
</gene>
<dbReference type="Proteomes" id="UP001329825">
    <property type="component" value="Chromosome 7"/>
</dbReference>
<dbReference type="RefSeq" id="XP_062793168.1">
    <property type="nucleotide sequence ID" value="XM_062937117.1"/>
</dbReference>
<accession>A0ABZ1D3Q7</accession>
<evidence type="ECO:0000256" key="3">
    <source>
        <dbReference type="SAM" id="Phobius"/>
    </source>
</evidence>
<name>A0ABZ1D3Q7_9TREE</name>
<dbReference type="InterPro" id="IPR018527">
    <property type="entry name" value="Rubredoxin_Fe_BS"/>
</dbReference>
<dbReference type="EMBL" id="CP141887">
    <property type="protein sequence ID" value="WRT68428.1"/>
    <property type="molecule type" value="Genomic_DNA"/>
</dbReference>
<keyword evidence="3" id="KW-0472">Membrane</keyword>
<keyword evidence="3" id="KW-1133">Transmembrane helix</keyword>
<dbReference type="PROSITE" id="PS00202">
    <property type="entry name" value="RUBREDOXIN"/>
    <property type="match status" value="1"/>
</dbReference>
<dbReference type="Gene3D" id="3.10.110.10">
    <property type="entry name" value="Ubiquitin Conjugating Enzyme"/>
    <property type="match status" value="1"/>
</dbReference>
<feature type="transmembrane region" description="Helical" evidence="3">
    <location>
        <begin position="176"/>
        <end position="195"/>
    </location>
</feature>
<keyword evidence="5" id="KW-1185">Reference proteome</keyword>
<protein>
    <recommendedName>
        <fullName evidence="6">Rubredoxin-like domain-containing protein</fullName>
    </recommendedName>
</protein>
<evidence type="ECO:0000256" key="1">
    <source>
        <dbReference type="ARBA" id="ARBA00022723"/>
    </source>
</evidence>
<organism evidence="4 5">
    <name type="scientific">Kwoniella shivajii</name>
    <dbReference type="NCBI Taxonomy" id="564305"/>
    <lineage>
        <taxon>Eukaryota</taxon>
        <taxon>Fungi</taxon>
        <taxon>Dikarya</taxon>
        <taxon>Basidiomycota</taxon>
        <taxon>Agaricomycotina</taxon>
        <taxon>Tremellomycetes</taxon>
        <taxon>Tremellales</taxon>
        <taxon>Cryptococcaceae</taxon>
        <taxon>Kwoniella</taxon>
    </lineage>
</organism>
<proteinExistence type="predicted"/>
<dbReference type="InterPro" id="IPR016135">
    <property type="entry name" value="UBQ-conjugating_enzyme/RWD"/>
</dbReference>
<evidence type="ECO:0000256" key="2">
    <source>
        <dbReference type="SAM" id="MobiDB-lite"/>
    </source>
</evidence>
<evidence type="ECO:0000313" key="4">
    <source>
        <dbReference type="EMBL" id="WRT68428.1"/>
    </source>
</evidence>
<keyword evidence="1" id="KW-0479">Metal-binding</keyword>
<sequence length="199" mass="21626">MSAPDIMLMTPNGRFELGKKICIDGLTSFHAGSWQPAWGVRTGESFWMQTGEALSAIGALDYSKEERKRLAKLSKDWKCPQCGIRNEDIIPVSSGTQSSVSIHENEHEDAQNGESGISSSISETKVAQSRVSVDPNLQEIPPIPSPPARSVTPGRLPAVEAHLPTTQVAVASPRRFIWIDSLILAGVSMLILLIARRLV</sequence>
<reference evidence="4 5" key="1">
    <citation type="submission" date="2024-01" db="EMBL/GenBank/DDBJ databases">
        <title>Comparative genomics of Cryptococcus and Kwoniella reveals pathogenesis evolution and contrasting modes of karyotype evolution via chromosome fusion or intercentromeric recombination.</title>
        <authorList>
            <person name="Coelho M.A."/>
            <person name="David-Palma M."/>
            <person name="Shea T."/>
            <person name="Bowers K."/>
            <person name="McGinley-Smith S."/>
            <person name="Mohammad A.W."/>
            <person name="Gnirke A."/>
            <person name="Yurkov A.M."/>
            <person name="Nowrousian M."/>
            <person name="Sun S."/>
            <person name="Cuomo C.A."/>
            <person name="Heitman J."/>
        </authorList>
    </citation>
    <scope>NUCLEOTIDE SEQUENCE [LARGE SCALE GENOMIC DNA]</scope>
    <source>
        <strain evidence="4">CBS 11374</strain>
    </source>
</reference>
<keyword evidence="3" id="KW-0812">Transmembrane</keyword>